<name>K0S072_THAOC</name>
<accession>K0S072</accession>
<evidence type="ECO:0000313" key="2">
    <source>
        <dbReference type="Proteomes" id="UP000266841"/>
    </source>
</evidence>
<sequence length="81" mass="8676">MGREAARRPVERSGERKLVLVQTVGLFVVDKAVLPCLRQEGEFAGGQHAAGKAPDQGRGLDVKVLEHGVGLPPAQEADLHR</sequence>
<dbReference type="Proteomes" id="UP000266841">
    <property type="component" value="Unassembled WGS sequence"/>
</dbReference>
<comment type="caution">
    <text evidence="1">The sequence shown here is derived from an EMBL/GenBank/DDBJ whole genome shotgun (WGS) entry which is preliminary data.</text>
</comment>
<dbReference type="AlphaFoldDB" id="K0S072"/>
<dbReference type="EMBL" id="AGNL01035770">
    <property type="protein sequence ID" value="EJK54471.1"/>
    <property type="molecule type" value="Genomic_DNA"/>
</dbReference>
<feature type="non-terminal residue" evidence="1">
    <location>
        <position position="81"/>
    </location>
</feature>
<organism evidence="1 2">
    <name type="scientific">Thalassiosira oceanica</name>
    <name type="common">Marine diatom</name>
    <dbReference type="NCBI Taxonomy" id="159749"/>
    <lineage>
        <taxon>Eukaryota</taxon>
        <taxon>Sar</taxon>
        <taxon>Stramenopiles</taxon>
        <taxon>Ochrophyta</taxon>
        <taxon>Bacillariophyta</taxon>
        <taxon>Coscinodiscophyceae</taxon>
        <taxon>Thalassiosirophycidae</taxon>
        <taxon>Thalassiosirales</taxon>
        <taxon>Thalassiosiraceae</taxon>
        <taxon>Thalassiosira</taxon>
    </lineage>
</organism>
<keyword evidence="2" id="KW-1185">Reference proteome</keyword>
<proteinExistence type="predicted"/>
<evidence type="ECO:0000313" key="1">
    <source>
        <dbReference type="EMBL" id="EJK54471.1"/>
    </source>
</evidence>
<reference evidence="1 2" key="1">
    <citation type="journal article" date="2012" name="Genome Biol.">
        <title>Genome and low-iron response of an oceanic diatom adapted to chronic iron limitation.</title>
        <authorList>
            <person name="Lommer M."/>
            <person name="Specht M."/>
            <person name="Roy A.S."/>
            <person name="Kraemer L."/>
            <person name="Andreson R."/>
            <person name="Gutowska M.A."/>
            <person name="Wolf J."/>
            <person name="Bergner S.V."/>
            <person name="Schilhabel M.B."/>
            <person name="Klostermeier U.C."/>
            <person name="Beiko R.G."/>
            <person name="Rosenstiel P."/>
            <person name="Hippler M."/>
            <person name="Laroche J."/>
        </authorList>
    </citation>
    <scope>NUCLEOTIDE SEQUENCE [LARGE SCALE GENOMIC DNA]</scope>
    <source>
        <strain evidence="1 2">CCMP1005</strain>
    </source>
</reference>
<gene>
    <name evidence="1" type="ORF">THAOC_25897</name>
</gene>
<protein>
    <submittedName>
        <fullName evidence="1">Uncharacterized protein</fullName>
    </submittedName>
</protein>